<evidence type="ECO:0000313" key="12">
    <source>
        <dbReference type="EMBL" id="KAJ4952261.1"/>
    </source>
</evidence>
<keyword evidence="7" id="KW-1133">Transmembrane helix</keyword>
<reference evidence="12" key="1">
    <citation type="journal article" date="2023" name="Plant J.">
        <title>The genome of the king protea, Protea cynaroides.</title>
        <authorList>
            <person name="Chang J."/>
            <person name="Duong T.A."/>
            <person name="Schoeman C."/>
            <person name="Ma X."/>
            <person name="Roodt D."/>
            <person name="Barker N."/>
            <person name="Li Z."/>
            <person name="Van de Peer Y."/>
            <person name="Mizrachi E."/>
        </authorList>
    </citation>
    <scope>NUCLEOTIDE SEQUENCE</scope>
    <source>
        <tissue evidence="12">Young leaves</tissue>
    </source>
</reference>
<evidence type="ECO:0000313" key="13">
    <source>
        <dbReference type="Proteomes" id="UP001141806"/>
    </source>
</evidence>
<evidence type="ECO:0000256" key="1">
    <source>
        <dbReference type="ARBA" id="ARBA00004448"/>
    </source>
</evidence>
<evidence type="ECO:0000256" key="11">
    <source>
        <dbReference type="RuleBase" id="RU000488"/>
    </source>
</evidence>
<gene>
    <name evidence="12" type="ORF">NE237_029093</name>
</gene>
<protein>
    <recommendedName>
        <fullName evidence="14">Mitochondrial carrier protein</fullName>
    </recommendedName>
</protein>
<dbReference type="FunFam" id="1.50.40.10:FF:000116">
    <property type="entry name" value="Mitochondrial substrate carrier"/>
    <property type="match status" value="1"/>
</dbReference>
<evidence type="ECO:0000256" key="10">
    <source>
        <dbReference type="PROSITE-ProRule" id="PRU00282"/>
    </source>
</evidence>
<evidence type="ECO:0000256" key="2">
    <source>
        <dbReference type="ARBA" id="ARBA00006375"/>
    </source>
</evidence>
<dbReference type="AlphaFoldDB" id="A0A9Q0JUF7"/>
<evidence type="ECO:0008006" key="14">
    <source>
        <dbReference type="Google" id="ProtNLM"/>
    </source>
</evidence>
<feature type="repeat" description="Solcar" evidence="10">
    <location>
        <begin position="144"/>
        <end position="232"/>
    </location>
</feature>
<evidence type="ECO:0000256" key="3">
    <source>
        <dbReference type="ARBA" id="ARBA00022448"/>
    </source>
</evidence>
<dbReference type="InterPro" id="IPR002067">
    <property type="entry name" value="MCP"/>
</dbReference>
<evidence type="ECO:0000256" key="7">
    <source>
        <dbReference type="ARBA" id="ARBA00022989"/>
    </source>
</evidence>
<dbReference type="Gene3D" id="1.50.40.10">
    <property type="entry name" value="Mitochondrial carrier domain"/>
    <property type="match status" value="1"/>
</dbReference>
<dbReference type="Proteomes" id="UP001141806">
    <property type="component" value="Unassembled WGS sequence"/>
</dbReference>
<feature type="repeat" description="Solcar" evidence="10">
    <location>
        <begin position="247"/>
        <end position="348"/>
    </location>
</feature>
<evidence type="ECO:0000256" key="5">
    <source>
        <dbReference type="ARBA" id="ARBA00022737"/>
    </source>
</evidence>
<comment type="similarity">
    <text evidence="2 11">Belongs to the mitochondrial carrier (TC 2.A.29) family.</text>
</comment>
<name>A0A9Q0JUF7_9MAGN</name>
<dbReference type="InterPro" id="IPR018108">
    <property type="entry name" value="MCP_transmembrane"/>
</dbReference>
<evidence type="ECO:0000256" key="9">
    <source>
        <dbReference type="ARBA" id="ARBA00023136"/>
    </source>
</evidence>
<dbReference type="PROSITE" id="PS50920">
    <property type="entry name" value="SOLCAR"/>
    <property type="match status" value="3"/>
</dbReference>
<organism evidence="12 13">
    <name type="scientific">Protea cynaroides</name>
    <dbReference type="NCBI Taxonomy" id="273540"/>
    <lineage>
        <taxon>Eukaryota</taxon>
        <taxon>Viridiplantae</taxon>
        <taxon>Streptophyta</taxon>
        <taxon>Embryophyta</taxon>
        <taxon>Tracheophyta</taxon>
        <taxon>Spermatophyta</taxon>
        <taxon>Magnoliopsida</taxon>
        <taxon>Proteales</taxon>
        <taxon>Proteaceae</taxon>
        <taxon>Protea</taxon>
    </lineage>
</organism>
<accession>A0A9Q0JUF7</accession>
<keyword evidence="3 11" id="KW-0813">Transport</keyword>
<sequence>MASEDVVGKTTGESAVSTIVNLAEEAKHAREGVKAPGPAVLSICKSLAAGGIAGGLSRTAVAPLERLKILLQVQNPHSIKYNGTIQGLKYIWRTEGLRGLFKGNGTNCARIIPNSAVKFFSYEQAAQGILWLYRQQPGNEDAQLSPLLRLGAGATAGIIAMSATYPMDMVRGRLTVQTEKSPYQYRGMLHALRTVLMEEGPRALYKGWLPSVIGVIPYVGLNFAVYESLKEWLVESRPFGIVDGSELSVTTKLACGAAAGTIGQTVAYPLDVIRRRMQMVGWKDASSIVTGDGRSKAQLEYGGMVDAFRKTVRNEGFGALYKGLVPNSVKVVPSIAIAFVTYEMVKDVLGVEGQLVTPTWLGGWTYLRHQRRSLGVLGVADFCPCVKNSELKGLSLKDLLGERRAQPDPLPHHWTGVRNRSLILVLYLLSCC</sequence>
<keyword evidence="5" id="KW-0677">Repeat</keyword>
<dbReference type="Pfam" id="PF00153">
    <property type="entry name" value="Mito_carr"/>
    <property type="match status" value="3"/>
</dbReference>
<evidence type="ECO:0000256" key="4">
    <source>
        <dbReference type="ARBA" id="ARBA00022692"/>
    </source>
</evidence>
<evidence type="ECO:0000256" key="8">
    <source>
        <dbReference type="ARBA" id="ARBA00023128"/>
    </source>
</evidence>
<dbReference type="SUPFAM" id="SSF103506">
    <property type="entry name" value="Mitochondrial carrier"/>
    <property type="match status" value="1"/>
</dbReference>
<dbReference type="GO" id="GO:0005743">
    <property type="term" value="C:mitochondrial inner membrane"/>
    <property type="evidence" value="ECO:0007669"/>
    <property type="project" value="UniProtKB-SubCell"/>
</dbReference>
<dbReference type="PRINTS" id="PR00926">
    <property type="entry name" value="MITOCARRIER"/>
</dbReference>
<comment type="subcellular location">
    <subcellularLocation>
        <location evidence="1">Mitochondrion inner membrane</location>
        <topology evidence="1">Multi-pass membrane protein</topology>
    </subcellularLocation>
</comment>
<feature type="repeat" description="Solcar" evidence="10">
    <location>
        <begin position="41"/>
        <end position="128"/>
    </location>
</feature>
<keyword evidence="4 10" id="KW-0812">Transmembrane</keyword>
<keyword evidence="9 10" id="KW-0472">Membrane</keyword>
<comment type="caution">
    <text evidence="12">The sequence shown here is derived from an EMBL/GenBank/DDBJ whole genome shotgun (WGS) entry which is preliminary data.</text>
</comment>
<dbReference type="PANTHER" id="PTHR24089">
    <property type="entry name" value="SOLUTE CARRIER FAMILY 25"/>
    <property type="match status" value="1"/>
</dbReference>
<keyword evidence="8" id="KW-0496">Mitochondrion</keyword>
<dbReference type="InterPro" id="IPR023395">
    <property type="entry name" value="MCP_dom_sf"/>
</dbReference>
<proteinExistence type="inferred from homology"/>
<dbReference type="OrthoDB" id="270584at2759"/>
<dbReference type="GO" id="GO:0055085">
    <property type="term" value="P:transmembrane transport"/>
    <property type="evidence" value="ECO:0007669"/>
    <property type="project" value="InterPro"/>
</dbReference>
<keyword evidence="13" id="KW-1185">Reference proteome</keyword>
<evidence type="ECO:0000256" key="6">
    <source>
        <dbReference type="ARBA" id="ARBA00022792"/>
    </source>
</evidence>
<dbReference type="EMBL" id="JAMYWD010000012">
    <property type="protein sequence ID" value="KAJ4952261.1"/>
    <property type="molecule type" value="Genomic_DNA"/>
</dbReference>
<keyword evidence="6" id="KW-0999">Mitochondrion inner membrane</keyword>